<evidence type="ECO:0000313" key="7">
    <source>
        <dbReference type="Proteomes" id="UP000278036"/>
    </source>
</evidence>
<sequence length="366" mass="39698">MNPGVGPEGAPQEALEDRPLSTTAAAPVRHPTIRPDWLARNAEPALEPDLPIVDAHHHLWDRPGDPYMLDEFLADASGGHAVQASVFIECNTSYHPDGDPLFRPLGETEFVAAAAARAASRPHGPRVADGIVGFADLSAGAAVRPVLEAQIEAGRGHFRGIRQIAAWHPDPAARGSVATPPPMMMLDPGFREGFAQLAPLGLSFDAWAYHTQLAELRDLADAFPETRIVLNHVGGAIGIGPYASRRRHVSAAWSAAIRELSHCPNLHVKLGGLGMRLFGFGLHEGEVPPDSVQLAELWRPYIETCVEAFGPQRCMFESNFPVDKASCGYTVLWNAFKRITAGWSEHERAALFHGNATRFYRLGETA</sequence>
<protein>
    <submittedName>
        <fullName evidence="4">Amidohydrolase</fullName>
    </submittedName>
</protein>
<comment type="similarity">
    <text evidence="1">Belongs to the metallo-dependent hydrolases superfamily.</text>
</comment>
<dbReference type="GO" id="GO:0016787">
    <property type="term" value="F:hydrolase activity"/>
    <property type="evidence" value="ECO:0007669"/>
    <property type="project" value="UniProtKB-KW"/>
</dbReference>
<dbReference type="Proteomes" id="UP000274097">
    <property type="component" value="Unassembled WGS sequence"/>
</dbReference>
<feature type="region of interest" description="Disordered" evidence="2">
    <location>
        <begin position="1"/>
        <end position="28"/>
    </location>
</feature>
<dbReference type="InParanoid" id="A0A3A9JIG1"/>
<proteinExistence type="inferred from homology"/>
<reference evidence="4 7" key="1">
    <citation type="submission" date="2018-09" db="EMBL/GenBank/DDBJ databases">
        <title>Roseomonas sp. nov., isolated from feces of Tibetan antelopes in the Qinghai-Tibet plateau, China.</title>
        <authorList>
            <person name="Tian Z."/>
        </authorList>
    </citation>
    <scope>NUCLEOTIDE SEQUENCE [LARGE SCALE GENOMIC DNA]</scope>
    <source>
        <strain evidence="5 6">Z23</strain>
        <strain evidence="4 7">Z24</strain>
    </source>
</reference>
<gene>
    <name evidence="4" type="ORF">D6Z83_00190</name>
    <name evidence="5" type="ORF">EBE87_18960</name>
</gene>
<keyword evidence="4" id="KW-0378">Hydrolase</keyword>
<accession>A0A3A9JIG1</accession>
<comment type="caution">
    <text evidence="4">The sequence shown here is derived from an EMBL/GenBank/DDBJ whole genome shotgun (WGS) entry which is preliminary data.</text>
</comment>
<evidence type="ECO:0000313" key="5">
    <source>
        <dbReference type="EMBL" id="RMI19730.1"/>
    </source>
</evidence>
<dbReference type="InterPro" id="IPR052350">
    <property type="entry name" value="Metallo-dep_Lactonases"/>
</dbReference>
<organism evidence="4 7">
    <name type="scientific">Teichococcus wenyumeiae</name>
    <dbReference type="NCBI Taxonomy" id="2478470"/>
    <lineage>
        <taxon>Bacteria</taxon>
        <taxon>Pseudomonadati</taxon>
        <taxon>Pseudomonadota</taxon>
        <taxon>Alphaproteobacteria</taxon>
        <taxon>Acetobacterales</taxon>
        <taxon>Roseomonadaceae</taxon>
        <taxon>Roseomonas</taxon>
    </lineage>
</organism>
<dbReference type="Proteomes" id="UP000278036">
    <property type="component" value="Unassembled WGS sequence"/>
</dbReference>
<dbReference type="EMBL" id="RFLX01000016">
    <property type="protein sequence ID" value="RMI19730.1"/>
    <property type="molecule type" value="Genomic_DNA"/>
</dbReference>
<dbReference type="Gene3D" id="3.20.20.140">
    <property type="entry name" value="Metal-dependent hydrolases"/>
    <property type="match status" value="1"/>
</dbReference>
<dbReference type="OrthoDB" id="7183088at2"/>
<dbReference type="Pfam" id="PF04909">
    <property type="entry name" value="Amidohydro_2"/>
    <property type="match status" value="1"/>
</dbReference>
<evidence type="ECO:0000259" key="3">
    <source>
        <dbReference type="Pfam" id="PF04909"/>
    </source>
</evidence>
<evidence type="ECO:0000313" key="6">
    <source>
        <dbReference type="Proteomes" id="UP000274097"/>
    </source>
</evidence>
<dbReference type="InterPro" id="IPR032466">
    <property type="entry name" value="Metal_Hydrolase"/>
</dbReference>
<dbReference type="AlphaFoldDB" id="A0A3A9JIG1"/>
<keyword evidence="6" id="KW-1185">Reference proteome</keyword>
<dbReference type="InterPro" id="IPR006680">
    <property type="entry name" value="Amidohydro-rel"/>
</dbReference>
<evidence type="ECO:0000313" key="4">
    <source>
        <dbReference type="EMBL" id="RKK06230.1"/>
    </source>
</evidence>
<name>A0A3A9JIG1_9PROT</name>
<dbReference type="PANTHER" id="PTHR43569">
    <property type="entry name" value="AMIDOHYDROLASE"/>
    <property type="match status" value="1"/>
</dbReference>
<evidence type="ECO:0000256" key="1">
    <source>
        <dbReference type="ARBA" id="ARBA00038310"/>
    </source>
</evidence>
<dbReference type="EMBL" id="RAQU01000001">
    <property type="protein sequence ID" value="RKK06230.1"/>
    <property type="molecule type" value="Genomic_DNA"/>
</dbReference>
<feature type="domain" description="Amidohydrolase-related" evidence="3">
    <location>
        <begin position="53"/>
        <end position="362"/>
    </location>
</feature>
<dbReference type="PANTHER" id="PTHR43569:SF1">
    <property type="entry name" value="BLL3371 PROTEIN"/>
    <property type="match status" value="1"/>
</dbReference>
<dbReference type="SUPFAM" id="SSF51556">
    <property type="entry name" value="Metallo-dependent hydrolases"/>
    <property type="match status" value="1"/>
</dbReference>
<evidence type="ECO:0000256" key="2">
    <source>
        <dbReference type="SAM" id="MobiDB-lite"/>
    </source>
</evidence>